<dbReference type="AlphaFoldDB" id="A0AAP2RHX1"/>
<keyword evidence="6 7" id="KW-0472">Membrane</keyword>
<comment type="similarity">
    <text evidence="2">Belongs to the CpsC/CapA family.</text>
</comment>
<comment type="subcellular location">
    <subcellularLocation>
        <location evidence="1">Cell membrane</location>
        <topology evidence="1">Multi-pass membrane protein</topology>
    </subcellularLocation>
</comment>
<dbReference type="PANTHER" id="PTHR32309">
    <property type="entry name" value="TYROSINE-PROTEIN KINASE"/>
    <property type="match status" value="1"/>
</dbReference>
<comment type="caution">
    <text evidence="9">The sequence shown here is derived from an EMBL/GenBank/DDBJ whole genome shotgun (WGS) entry which is preliminary data.</text>
</comment>
<sequence>MDRRERIDTEEREIDLRELFFVLFHKKGIILLVTFVFILGAVLMTKLVITPIYVSSAKVYVISRQNQDSVATNQDLSAATQLTNDAKVVITSREVMEQVIEKLNLDMTAEVLAGIVSVSNDNNTRILTIRVSHADPYMARDIADAVVDISTSNVEEKMGVEKMNIVDSANIPEYPSKPSLKKNVVIAGAAGLVFSCMVILAVYLFNDKIRSAEDVERYLGLTNIGIIPVSDEIGAEKKKGKEKKRNKR</sequence>
<proteinExistence type="inferred from homology"/>
<keyword evidence="4 7" id="KW-0812">Transmembrane</keyword>
<evidence type="ECO:0000256" key="7">
    <source>
        <dbReference type="SAM" id="Phobius"/>
    </source>
</evidence>
<evidence type="ECO:0000256" key="3">
    <source>
        <dbReference type="ARBA" id="ARBA00022475"/>
    </source>
</evidence>
<name>A0AAP2RHX1_9FIRM</name>
<dbReference type="InterPro" id="IPR003856">
    <property type="entry name" value="LPS_length_determ_N"/>
</dbReference>
<keyword evidence="3" id="KW-1003">Cell membrane</keyword>
<organism evidence="9 10">
    <name type="scientific">Lientehia hominis</name>
    <dbReference type="NCBI Taxonomy" id="2897778"/>
    <lineage>
        <taxon>Bacteria</taxon>
        <taxon>Bacillati</taxon>
        <taxon>Bacillota</taxon>
        <taxon>Clostridia</taxon>
        <taxon>Lachnospirales</taxon>
        <taxon>Lachnospiraceae</taxon>
        <taxon>Lientehia</taxon>
    </lineage>
</organism>
<feature type="transmembrane region" description="Helical" evidence="7">
    <location>
        <begin position="29"/>
        <end position="54"/>
    </location>
</feature>
<dbReference type="PANTHER" id="PTHR32309:SF13">
    <property type="entry name" value="FERRIC ENTEROBACTIN TRANSPORT PROTEIN FEPE"/>
    <property type="match status" value="1"/>
</dbReference>
<evidence type="ECO:0000313" key="10">
    <source>
        <dbReference type="Proteomes" id="UP001299265"/>
    </source>
</evidence>
<dbReference type="Proteomes" id="UP001299265">
    <property type="component" value="Unassembled WGS sequence"/>
</dbReference>
<dbReference type="GO" id="GO:0005886">
    <property type="term" value="C:plasma membrane"/>
    <property type="evidence" value="ECO:0007669"/>
    <property type="project" value="UniProtKB-SubCell"/>
</dbReference>
<keyword evidence="5 7" id="KW-1133">Transmembrane helix</keyword>
<dbReference type="RefSeq" id="WP_231062192.1">
    <property type="nucleotide sequence ID" value="NZ_JAJNOR010000003.1"/>
</dbReference>
<evidence type="ECO:0000313" key="9">
    <source>
        <dbReference type="EMBL" id="MCD2492292.1"/>
    </source>
</evidence>
<evidence type="ECO:0000256" key="2">
    <source>
        <dbReference type="ARBA" id="ARBA00006683"/>
    </source>
</evidence>
<dbReference type="Pfam" id="PF02706">
    <property type="entry name" value="Wzz"/>
    <property type="match status" value="1"/>
</dbReference>
<evidence type="ECO:0000256" key="1">
    <source>
        <dbReference type="ARBA" id="ARBA00004651"/>
    </source>
</evidence>
<accession>A0AAP2RHX1</accession>
<feature type="domain" description="Polysaccharide chain length determinant N-terminal" evidence="8">
    <location>
        <begin position="13"/>
        <end position="103"/>
    </location>
</feature>
<protein>
    <submittedName>
        <fullName evidence="9">Wzz/FepE/Etk N-terminal domain-containing protein</fullName>
    </submittedName>
</protein>
<gene>
    <name evidence="9" type="ORF">LQE92_06560</name>
</gene>
<dbReference type="GO" id="GO:0004713">
    <property type="term" value="F:protein tyrosine kinase activity"/>
    <property type="evidence" value="ECO:0007669"/>
    <property type="project" value="TreeGrafter"/>
</dbReference>
<keyword evidence="10" id="KW-1185">Reference proteome</keyword>
<feature type="transmembrane region" description="Helical" evidence="7">
    <location>
        <begin position="184"/>
        <end position="205"/>
    </location>
</feature>
<evidence type="ECO:0000259" key="8">
    <source>
        <dbReference type="Pfam" id="PF02706"/>
    </source>
</evidence>
<evidence type="ECO:0000256" key="5">
    <source>
        <dbReference type="ARBA" id="ARBA00022989"/>
    </source>
</evidence>
<evidence type="ECO:0000256" key="6">
    <source>
        <dbReference type="ARBA" id="ARBA00023136"/>
    </source>
</evidence>
<reference evidence="9 10" key="1">
    <citation type="submission" date="2021-11" db="EMBL/GenBank/DDBJ databases">
        <title>Lacrimispora sp. nov. NSJ-141 isolated from human feces.</title>
        <authorList>
            <person name="Abdugheni R."/>
        </authorList>
    </citation>
    <scope>NUCLEOTIDE SEQUENCE [LARGE SCALE GENOMIC DNA]</scope>
    <source>
        <strain evidence="9 10">NSJ-141</strain>
    </source>
</reference>
<dbReference type="InterPro" id="IPR050445">
    <property type="entry name" value="Bact_polysacc_biosynth/exp"/>
</dbReference>
<evidence type="ECO:0000256" key="4">
    <source>
        <dbReference type="ARBA" id="ARBA00022692"/>
    </source>
</evidence>
<dbReference type="EMBL" id="JAJNOR010000003">
    <property type="protein sequence ID" value="MCD2492292.1"/>
    <property type="molecule type" value="Genomic_DNA"/>
</dbReference>